<protein>
    <recommendedName>
        <fullName evidence="4">Integrase core domain containing protein</fullName>
    </recommendedName>
</protein>
<keyword evidence="3" id="KW-1185">Reference proteome</keyword>
<evidence type="ECO:0000256" key="1">
    <source>
        <dbReference type="SAM" id="MobiDB-lite"/>
    </source>
</evidence>
<reference evidence="2" key="2">
    <citation type="submission" date="2015-06" db="UniProtKB">
        <authorList>
            <consortium name="EnsemblPlants"/>
        </authorList>
    </citation>
    <scope>IDENTIFICATION</scope>
    <source>
        <strain evidence="2">DM1-3 516 R44</strain>
    </source>
</reference>
<dbReference type="PaxDb" id="4113-PGSC0003DMT400089282"/>
<evidence type="ECO:0008006" key="4">
    <source>
        <dbReference type="Google" id="ProtNLM"/>
    </source>
</evidence>
<dbReference type="HOGENOM" id="CLU_1605609_0_0_1"/>
<accession>M1DHU7</accession>
<feature type="region of interest" description="Disordered" evidence="1">
    <location>
        <begin position="100"/>
        <end position="142"/>
    </location>
</feature>
<reference evidence="3" key="1">
    <citation type="journal article" date="2011" name="Nature">
        <title>Genome sequence and analysis of the tuber crop potato.</title>
        <authorList>
            <consortium name="The Potato Genome Sequencing Consortium"/>
        </authorList>
    </citation>
    <scope>NUCLEOTIDE SEQUENCE [LARGE SCALE GENOMIC DNA]</scope>
    <source>
        <strain evidence="3">cv. DM1-3 516 R44</strain>
    </source>
</reference>
<sequence>MLCLYSTSNNMPEHEDTFKLWMLKCYYAANVSDGLLPASYTVKKGIARSFYNDHWLCCNTDGASVQAAPSQSNDDIREEMTQMRTELGLVLNHVTVDAEKDGNYNRDKNYNRNNYGNGNDKAGPYVQPGNRESGNREGGGSMSRIEDIMQKMMKRFDATDENVKEM</sequence>
<dbReference type="AlphaFoldDB" id="M1DHU7"/>
<feature type="compositionally biased region" description="Low complexity" evidence="1">
    <location>
        <begin position="111"/>
        <end position="121"/>
    </location>
</feature>
<evidence type="ECO:0000313" key="3">
    <source>
        <dbReference type="Proteomes" id="UP000011115"/>
    </source>
</evidence>
<dbReference type="InParanoid" id="M1DHU7"/>
<dbReference type="EnsemblPlants" id="PGSC0003DMT400089282">
    <property type="protein sequence ID" value="PGSC0003DMT400089282"/>
    <property type="gene ID" value="PGSC0003DMG400038853"/>
</dbReference>
<name>M1DHU7_SOLTU</name>
<proteinExistence type="predicted"/>
<organism evidence="2 3">
    <name type="scientific">Solanum tuberosum</name>
    <name type="common">Potato</name>
    <dbReference type="NCBI Taxonomy" id="4113"/>
    <lineage>
        <taxon>Eukaryota</taxon>
        <taxon>Viridiplantae</taxon>
        <taxon>Streptophyta</taxon>
        <taxon>Embryophyta</taxon>
        <taxon>Tracheophyta</taxon>
        <taxon>Spermatophyta</taxon>
        <taxon>Magnoliopsida</taxon>
        <taxon>eudicotyledons</taxon>
        <taxon>Gunneridae</taxon>
        <taxon>Pentapetalae</taxon>
        <taxon>asterids</taxon>
        <taxon>lamiids</taxon>
        <taxon>Solanales</taxon>
        <taxon>Solanaceae</taxon>
        <taxon>Solanoideae</taxon>
        <taxon>Solaneae</taxon>
        <taxon>Solanum</taxon>
    </lineage>
</organism>
<dbReference type="Proteomes" id="UP000011115">
    <property type="component" value="Unassembled WGS sequence"/>
</dbReference>
<dbReference type="Gramene" id="PGSC0003DMT400089282">
    <property type="protein sequence ID" value="PGSC0003DMT400089282"/>
    <property type="gene ID" value="PGSC0003DMG400038853"/>
</dbReference>
<feature type="compositionally biased region" description="Basic and acidic residues" evidence="1">
    <location>
        <begin position="100"/>
        <end position="110"/>
    </location>
</feature>
<evidence type="ECO:0000313" key="2">
    <source>
        <dbReference type="EnsemblPlants" id="PGSC0003DMT400089282"/>
    </source>
</evidence>